<feature type="compositionally biased region" description="Polar residues" evidence="1">
    <location>
        <begin position="208"/>
        <end position="218"/>
    </location>
</feature>
<feature type="compositionally biased region" description="Basic and acidic residues" evidence="1">
    <location>
        <begin position="569"/>
        <end position="584"/>
    </location>
</feature>
<feature type="compositionally biased region" description="Basic and acidic residues" evidence="1">
    <location>
        <begin position="145"/>
        <end position="172"/>
    </location>
</feature>
<feature type="compositionally biased region" description="Polar residues" evidence="1">
    <location>
        <begin position="1157"/>
        <end position="1166"/>
    </location>
</feature>
<feature type="region of interest" description="Disordered" evidence="1">
    <location>
        <begin position="120"/>
        <end position="531"/>
    </location>
</feature>
<sequence>MNSVKTDEELTSTMGNVLSTSKEEKNDSSDATPTSSTDANTNLKAAQTVSEDPVDPISSTSSDIFDQSKPPDAKSSIDESDRLQADEHENDLLGIPVSNEKITADVEDLVHDLESLLGETSEPYKLPYQSRSNSKAHTSSAVPEVVDKEDVVKDEIEPPKNAVDKKAEKQPTDDIQETPEPTPEPTPECTSPSIDNAIDKSEAEIPSVDNNFEQPSTSKVEEFVSADQSVPEQVSPPEKSDVRDDVDGGSMESWEIVDADTVNSIPGPSGDSIPIQECKVTAEDITSSGDKPETSDNREESEDNREAESTQLEVINAPEQDELVADAADVEKHSNENEATEAVPVQTDELAEEVATSSQLESEVDNSIKEPLNVASPTEITSSETCVTAGTEELDNKEELIEPMQSNDVENIEESTSTNDEKPLIPSETEQVANPTPIEDSSHVEEQQTLVRETEVAKENVEEVLEHSEVSKLDEHREEAGKLESEPEVQQIPTEIEAASTSVEEIESHSAQIEPESTEISASVNKNDDNNCVKEPETVTLELPLEKCDEKVDTLTKSKDDDDESVETVSEKLPEVVQNEENKSAQEPSISETSTQMESEIVEPKLGETSKQLAEPKLGETSKQLVEPKLGETSKQLVETKLGETSKQIVETKLLNQNLEVSDLNSIITEDNDIKVAEIEDVPIADTTKKSEEVETQIKNDKVVLNDFAKEQPQDPTESLADERQTEKHISHLQFAPLQLSEEDSDDSEVVPRLALEPDDSNSPAIPDTNELPSEEILPQVEMENKPMYIETAVRPVIDTTDNIETMLAVASLQNIDIPKQDESQHVVSEKERREMEALARAVQSITDNSSSYVEYIEPNVPQVSVEAIQEEPTVQIMDTMEVLCSAKNAEITTSQAVPDEGAGLQLDVSKEDQVEVTERIEPSVQSAGEIVLPEEKVVQESIQQTVAPEEVVAEKVLNEVAASNNENVDAKEIETVRNLPVEESKPLEVVPKEIEENLIEGVSKKHNTEERHKVCETFEEKSKEHAHNSENSQDSVNSISEVSTKESRKGRSTDKPKKHKRVDKYEELSINVDVPEREAVYSPKITIKPIKVPDEEVSTTTYGDSEASKGSLKMTITKQSDNTHSILKISDQDYSDCLPEPEEPIPKLIIKPKMQQVESQHSPKMSTRSSKQSPTGSSQRSSSPRITIKPVIKPDKQEPVSPIKIKINTKANAKQCGDDDEGSRKSVKPIKLNDDIEQVQSPRITIKPIPKPDSEKEIVNPRLTIKPIKKLEEDAENEERERSSPKIIIKPLIKPQELDSPHGDEEEEVKERIVLKINKGHLPSPAKESKKREHPVDDEKSEKLVKITVKFPKEGGHPHIVQQPGDDNSPKRSHDENSGSEKNKKQKVESDSVISTRSSSRHKEQQEASSDKSTAGAEVKLKHKDHSHESPVETKRARKDNLSDKTKLLKDENFEELLFIDAKLTSPVTISEDSRSQDNSSIIVLDDSKDGSDRVRSSEGIQKPLLPELNCSTSIPPMVKRGRGRPRGRPRKTPLEVRVEPILDETQKPKESAMVLDQQPQVHDSGRPKRSCRGQSVCDTLGIKPRKPRGPGRGRGGKRGMGNRAVVERDPLAINPADLKREDFPKAVEIDRKDEVIIIEEEIKQKGAGKSIARKSCEKDPKADVASAVIEIDSGDSVHSEGDRNANASLEKRNDGGVECMEIDDNDAEVEVITKTPKRHLLTVSSRKSHQQEADKKADKPPVVIIRKVKDVDAKRLAADEVVPVPFASLAPPSTSRDFSALETSTKPDISSVSSTTIPAEIMIVDEETRMSAETNSRAQTPAKQVIASSEMVEESQSSVHSTTTTESGKTQSRPSKTPRLEVQETESQIITADLLTEYYWNGNGPFMLQEQVAQFLGIKSFKRKYPGIMRRMLDIHERDFIREKGLASEHMCDLGLTAVNSADILDIMYSDFQDKYEDYCKHQRDRQAKDMFNKQKALSLATSQEKNKADITEQAVQSAAQWNARFNKERREQRKACMDLQNFTVHYPKGKKSPHAINTNPGIYPVALVPGQFAEFYKEFSPTELNNLPINTMCYDEIRFIPRDDSEESGSESESDSSTSSGSSTCSSSDSDSSSGIDDCKLCKHPTKKAAISSQPVSPAATATK</sequence>
<protein>
    <recommendedName>
        <fullName evidence="4">PHD finger protein 10</fullName>
    </recommendedName>
</protein>
<feature type="region of interest" description="Disordered" evidence="1">
    <location>
        <begin position="1001"/>
        <end position="1066"/>
    </location>
</feature>
<keyword evidence="3" id="KW-1185">Reference proteome</keyword>
<gene>
    <name evidence="2" type="ORF">PHYEVI_LOCUS4815</name>
</gene>
<feature type="region of interest" description="Disordered" evidence="1">
    <location>
        <begin position="549"/>
        <end position="631"/>
    </location>
</feature>
<proteinExistence type="predicted"/>
<feature type="compositionally biased region" description="Low complexity" evidence="1">
    <location>
        <begin position="1204"/>
        <end position="1215"/>
    </location>
</feature>
<feature type="compositionally biased region" description="Polar residues" evidence="1">
    <location>
        <begin position="1844"/>
        <end position="1857"/>
    </location>
</feature>
<feature type="compositionally biased region" description="Basic and acidic residues" evidence="1">
    <location>
        <begin position="69"/>
        <end position="91"/>
    </location>
</feature>
<evidence type="ECO:0000313" key="2">
    <source>
        <dbReference type="EMBL" id="CAG9858426.1"/>
    </source>
</evidence>
<evidence type="ECO:0000256" key="1">
    <source>
        <dbReference type="SAM" id="MobiDB-lite"/>
    </source>
</evidence>
<feature type="region of interest" description="Disordered" evidence="1">
    <location>
        <begin position="1"/>
        <end position="96"/>
    </location>
</feature>
<feature type="compositionally biased region" description="Basic and acidic residues" evidence="1">
    <location>
        <begin position="1297"/>
        <end position="1315"/>
    </location>
</feature>
<feature type="compositionally biased region" description="Basic and acidic residues" evidence="1">
    <location>
        <begin position="1003"/>
        <end position="1029"/>
    </location>
</feature>
<feature type="compositionally biased region" description="Basic and acidic residues" evidence="1">
    <location>
        <begin position="1328"/>
        <end position="1358"/>
    </location>
</feature>
<feature type="compositionally biased region" description="Polar residues" evidence="1">
    <location>
        <begin position="404"/>
        <end position="418"/>
    </location>
</feature>
<feature type="compositionally biased region" description="Polar residues" evidence="1">
    <location>
        <begin position="129"/>
        <end position="141"/>
    </location>
</feature>
<feature type="compositionally biased region" description="Low complexity" evidence="1">
    <location>
        <begin position="1167"/>
        <end position="1185"/>
    </location>
</feature>
<feature type="compositionally biased region" description="Polar residues" evidence="1">
    <location>
        <begin position="1813"/>
        <end position="1824"/>
    </location>
</feature>
<evidence type="ECO:0008006" key="4">
    <source>
        <dbReference type="Google" id="ProtNLM"/>
    </source>
</evidence>
<feature type="compositionally biased region" description="Basic and acidic residues" evidence="1">
    <location>
        <begin position="549"/>
        <end position="560"/>
    </location>
</feature>
<feature type="compositionally biased region" description="Basic and acidic residues" evidence="1">
    <location>
        <begin position="1044"/>
        <end position="1056"/>
    </location>
</feature>
<feature type="compositionally biased region" description="Polar residues" evidence="1">
    <location>
        <begin position="1030"/>
        <end position="1043"/>
    </location>
</feature>
<feature type="compositionally biased region" description="Low complexity" evidence="1">
    <location>
        <begin position="29"/>
        <end position="42"/>
    </location>
</feature>
<feature type="compositionally biased region" description="Polar residues" evidence="1">
    <location>
        <begin position="585"/>
        <end position="598"/>
    </location>
</feature>
<feature type="region of interest" description="Disordered" evidence="1">
    <location>
        <begin position="1470"/>
        <end position="1610"/>
    </location>
</feature>
<feature type="compositionally biased region" description="Basic and acidic residues" evidence="1">
    <location>
        <begin position="1487"/>
        <end position="1498"/>
    </location>
</feature>
<feature type="compositionally biased region" description="Basic and acidic residues" evidence="1">
    <location>
        <begin position="1402"/>
        <end position="1411"/>
    </location>
</feature>
<feature type="compositionally biased region" description="Basic and acidic residues" evidence="1">
    <location>
        <begin position="1427"/>
        <end position="1449"/>
    </location>
</feature>
<feature type="compositionally biased region" description="Polar residues" evidence="1">
    <location>
        <begin position="375"/>
        <end position="388"/>
    </location>
</feature>
<feature type="compositionally biased region" description="Polar residues" evidence="1">
    <location>
        <begin position="11"/>
        <end position="20"/>
    </location>
</feature>
<dbReference type="EMBL" id="OU900095">
    <property type="protein sequence ID" value="CAG9858426.1"/>
    <property type="molecule type" value="Genomic_DNA"/>
</dbReference>
<organism evidence="2 3">
    <name type="scientific">Phyllotreta striolata</name>
    <name type="common">Striped flea beetle</name>
    <name type="synonym">Crioceris striolata</name>
    <dbReference type="NCBI Taxonomy" id="444603"/>
    <lineage>
        <taxon>Eukaryota</taxon>
        <taxon>Metazoa</taxon>
        <taxon>Ecdysozoa</taxon>
        <taxon>Arthropoda</taxon>
        <taxon>Hexapoda</taxon>
        <taxon>Insecta</taxon>
        <taxon>Pterygota</taxon>
        <taxon>Neoptera</taxon>
        <taxon>Endopterygota</taxon>
        <taxon>Coleoptera</taxon>
        <taxon>Polyphaga</taxon>
        <taxon>Cucujiformia</taxon>
        <taxon>Chrysomeloidea</taxon>
        <taxon>Chrysomelidae</taxon>
        <taxon>Galerucinae</taxon>
        <taxon>Alticini</taxon>
        <taxon>Phyllotreta</taxon>
    </lineage>
</organism>
<name>A0A9N9THV0_PHYSR</name>
<feature type="region of interest" description="Disordered" evidence="1">
    <location>
        <begin position="736"/>
        <end position="773"/>
    </location>
</feature>
<feature type="compositionally biased region" description="Basic and acidic residues" evidence="1">
    <location>
        <begin position="290"/>
        <end position="308"/>
    </location>
</feature>
<feature type="region of interest" description="Disordered" evidence="1">
    <location>
        <begin position="1811"/>
        <end position="1866"/>
    </location>
</feature>
<feature type="compositionally biased region" description="Basic and acidic residues" evidence="1">
    <location>
        <begin position="1677"/>
        <end position="1695"/>
    </location>
</feature>
<feature type="compositionally biased region" description="Basic and acidic residues" evidence="1">
    <location>
        <begin position="440"/>
        <end position="485"/>
    </location>
</feature>
<feature type="compositionally biased region" description="Basic residues" evidence="1">
    <location>
        <begin position="1521"/>
        <end position="1533"/>
    </location>
</feature>
<feature type="compositionally biased region" description="Low complexity" evidence="1">
    <location>
        <begin position="2098"/>
        <end position="2119"/>
    </location>
</feature>
<reference evidence="2" key="1">
    <citation type="submission" date="2022-01" db="EMBL/GenBank/DDBJ databases">
        <authorList>
            <person name="King R."/>
        </authorList>
    </citation>
    <scope>NUCLEOTIDE SEQUENCE</scope>
</reference>
<feature type="region of interest" description="Disordered" evidence="1">
    <location>
        <begin position="1675"/>
        <end position="1695"/>
    </location>
</feature>
<accession>A0A9N9THV0</accession>
<feature type="compositionally biased region" description="Polar residues" evidence="1">
    <location>
        <begin position="1470"/>
        <end position="1483"/>
    </location>
</feature>
<feature type="compositionally biased region" description="Basic and acidic residues" evidence="1">
    <location>
        <begin position="1369"/>
        <end position="1391"/>
    </location>
</feature>
<feature type="region of interest" description="Disordered" evidence="1">
    <location>
        <begin position="1774"/>
        <end position="1795"/>
    </location>
</feature>
<feature type="compositionally biased region" description="Low complexity" evidence="1">
    <location>
        <begin position="1830"/>
        <end position="1843"/>
    </location>
</feature>
<evidence type="ECO:0000313" key="3">
    <source>
        <dbReference type="Proteomes" id="UP001153712"/>
    </source>
</evidence>
<dbReference type="Proteomes" id="UP001153712">
    <property type="component" value="Chromosome 2"/>
</dbReference>
<feature type="region of interest" description="Disordered" evidence="1">
    <location>
        <begin position="1270"/>
        <end position="1449"/>
    </location>
</feature>
<feature type="region of interest" description="Disordered" evidence="1">
    <location>
        <begin position="2086"/>
        <end position="2119"/>
    </location>
</feature>
<dbReference type="CDD" id="cd21085">
    <property type="entry name" value="WH_NTD_PHF10"/>
    <property type="match status" value="1"/>
</dbReference>
<feature type="compositionally biased region" description="Basic and acidic residues" evidence="1">
    <location>
        <begin position="1534"/>
        <end position="1552"/>
    </location>
</feature>
<feature type="compositionally biased region" description="Acidic residues" evidence="1">
    <location>
        <begin position="2087"/>
        <end position="2097"/>
    </location>
</feature>
<feature type="region of interest" description="Disordered" evidence="1">
    <location>
        <begin position="1135"/>
        <end position="1242"/>
    </location>
</feature>
<feature type="compositionally biased region" description="Basic residues" evidence="1">
    <location>
        <begin position="1585"/>
        <end position="1599"/>
    </location>
</feature>
<feature type="compositionally biased region" description="Low complexity" evidence="1">
    <location>
        <begin position="1286"/>
        <end position="1296"/>
    </location>
</feature>
<dbReference type="OrthoDB" id="1903104at2759"/>